<reference evidence="5 6" key="1">
    <citation type="submission" date="2022-03" db="EMBL/GenBank/DDBJ databases">
        <title>Metagenome-assembled genomes from swine fecal metagenomes.</title>
        <authorList>
            <person name="Holman D.B."/>
            <person name="Kommadath A."/>
        </authorList>
    </citation>
    <scope>NUCLEOTIDE SEQUENCE [LARGE SCALE GENOMIC DNA]</scope>
    <source>
        <strain evidence="5">SUG147</strain>
    </source>
</reference>
<keyword evidence="3 5" id="KW-0456">Lyase</keyword>
<sequence length="257" mass="27763">MTNTIREKIAAGGFLTGTHVFCGAPMLTEEISMSGFDAVWIDMEHTAIGKAEVLQNLIAVRAGGAYSFVRIPWNDAVQAKPIIDMGTDAIIFPYVRSAEEAEYAAASCAYPPDGIRGYGPLRAGDYGGISQTEYVDRRFRDMLRIIQIEHIDAVNDLERIAAVKGIDGFIVGPNDLSGSVGHIGRPNHPDMMPVYDRIGKILSGTGKLFGVSLGFDAEVIGQWLSRGVNTVFTGTDVEYIRAGVTSTFERLSALVGK</sequence>
<keyword evidence="2" id="KW-0479">Metal-binding</keyword>
<gene>
    <name evidence="5" type="ORF">MR241_08910</name>
</gene>
<dbReference type="InterPro" id="IPR015813">
    <property type="entry name" value="Pyrv/PenolPyrv_kinase-like_dom"/>
</dbReference>
<dbReference type="GO" id="GO:0016832">
    <property type="term" value="F:aldehyde-lyase activity"/>
    <property type="evidence" value="ECO:0007669"/>
    <property type="project" value="TreeGrafter"/>
</dbReference>
<dbReference type="Pfam" id="PF03328">
    <property type="entry name" value="HpcH_HpaI"/>
    <property type="match status" value="1"/>
</dbReference>
<comment type="similarity">
    <text evidence="1">Belongs to the HpcH/HpaI aldolase family.</text>
</comment>
<evidence type="ECO:0000256" key="1">
    <source>
        <dbReference type="ARBA" id="ARBA00005568"/>
    </source>
</evidence>
<protein>
    <submittedName>
        <fullName evidence="5">Aldolase/citrate lyase family protein</fullName>
    </submittedName>
</protein>
<comment type="caution">
    <text evidence="5">The sequence shown here is derived from an EMBL/GenBank/DDBJ whole genome shotgun (WGS) entry which is preliminary data.</text>
</comment>
<evidence type="ECO:0000259" key="4">
    <source>
        <dbReference type="Pfam" id="PF03328"/>
    </source>
</evidence>
<dbReference type="GO" id="GO:0005737">
    <property type="term" value="C:cytoplasm"/>
    <property type="evidence" value="ECO:0007669"/>
    <property type="project" value="TreeGrafter"/>
</dbReference>
<evidence type="ECO:0000313" key="5">
    <source>
        <dbReference type="EMBL" id="MCI5756394.1"/>
    </source>
</evidence>
<evidence type="ECO:0000256" key="3">
    <source>
        <dbReference type="ARBA" id="ARBA00023239"/>
    </source>
</evidence>
<dbReference type="GO" id="GO:0046872">
    <property type="term" value="F:metal ion binding"/>
    <property type="evidence" value="ECO:0007669"/>
    <property type="project" value="UniProtKB-KW"/>
</dbReference>
<dbReference type="EMBL" id="JALEMU010000148">
    <property type="protein sequence ID" value="MCI5756394.1"/>
    <property type="molecule type" value="Genomic_DNA"/>
</dbReference>
<feature type="domain" description="HpcH/HpaI aldolase/citrate lyase" evidence="4">
    <location>
        <begin position="24"/>
        <end position="238"/>
    </location>
</feature>
<name>A0AAE3FIZ5_9BACT</name>
<evidence type="ECO:0000256" key="2">
    <source>
        <dbReference type="ARBA" id="ARBA00022723"/>
    </source>
</evidence>
<dbReference type="InterPro" id="IPR050251">
    <property type="entry name" value="HpcH-HpaI_aldolase"/>
</dbReference>
<dbReference type="Gene3D" id="3.20.20.60">
    <property type="entry name" value="Phosphoenolpyruvate-binding domains"/>
    <property type="match status" value="1"/>
</dbReference>
<dbReference type="InterPro" id="IPR005000">
    <property type="entry name" value="Aldolase/citrate-lyase_domain"/>
</dbReference>
<dbReference type="InterPro" id="IPR040442">
    <property type="entry name" value="Pyrv_kinase-like_dom_sf"/>
</dbReference>
<dbReference type="PANTHER" id="PTHR30502:SF0">
    <property type="entry name" value="PHOSPHOENOLPYRUVATE CARBOXYLASE FAMILY PROTEIN"/>
    <property type="match status" value="1"/>
</dbReference>
<dbReference type="Proteomes" id="UP001139365">
    <property type="component" value="Unassembled WGS sequence"/>
</dbReference>
<evidence type="ECO:0000313" key="6">
    <source>
        <dbReference type="Proteomes" id="UP001139365"/>
    </source>
</evidence>
<accession>A0AAE3FIZ5</accession>
<organism evidence="5 6">
    <name type="scientific">Candidatus Colimorpha enterica</name>
    <dbReference type="NCBI Taxonomy" id="3083063"/>
    <lineage>
        <taxon>Bacteria</taxon>
        <taxon>Pseudomonadati</taxon>
        <taxon>Bacteroidota</taxon>
        <taxon>Bacteroidia</taxon>
        <taxon>Bacteroidales</taxon>
        <taxon>Candidatus Colimorpha</taxon>
    </lineage>
</organism>
<proteinExistence type="inferred from homology"/>
<dbReference type="SUPFAM" id="SSF51621">
    <property type="entry name" value="Phosphoenolpyruvate/pyruvate domain"/>
    <property type="match status" value="1"/>
</dbReference>
<dbReference type="AlphaFoldDB" id="A0AAE3FIZ5"/>
<dbReference type="PANTHER" id="PTHR30502">
    <property type="entry name" value="2-KETO-3-DEOXY-L-RHAMNONATE ALDOLASE"/>
    <property type="match status" value="1"/>
</dbReference>